<protein>
    <submittedName>
        <fullName evidence="1">Uncharacterized protein</fullName>
    </submittedName>
</protein>
<reference evidence="1" key="2">
    <citation type="journal article" date="2015" name="Fish Shellfish Immunol.">
        <title>Early steps in the European eel (Anguilla anguilla)-Vibrio vulnificus interaction in the gills: Role of the RtxA13 toxin.</title>
        <authorList>
            <person name="Callol A."/>
            <person name="Pajuelo D."/>
            <person name="Ebbesson L."/>
            <person name="Teles M."/>
            <person name="MacKenzie S."/>
            <person name="Amaro C."/>
        </authorList>
    </citation>
    <scope>NUCLEOTIDE SEQUENCE</scope>
</reference>
<proteinExistence type="predicted"/>
<dbReference type="EMBL" id="GBXM01029305">
    <property type="protein sequence ID" value="JAH79272.1"/>
    <property type="molecule type" value="Transcribed_RNA"/>
</dbReference>
<accession>A0A0E9VMJ9</accession>
<sequence length="40" mass="4609">MAVYSTLPPSKTIPDRLTVEFIMCVPADNKQYWFFALMSP</sequence>
<name>A0A0E9VMJ9_ANGAN</name>
<evidence type="ECO:0000313" key="1">
    <source>
        <dbReference type="EMBL" id="JAH79272.1"/>
    </source>
</evidence>
<dbReference type="AlphaFoldDB" id="A0A0E9VMJ9"/>
<organism evidence="1">
    <name type="scientific">Anguilla anguilla</name>
    <name type="common">European freshwater eel</name>
    <name type="synonym">Muraena anguilla</name>
    <dbReference type="NCBI Taxonomy" id="7936"/>
    <lineage>
        <taxon>Eukaryota</taxon>
        <taxon>Metazoa</taxon>
        <taxon>Chordata</taxon>
        <taxon>Craniata</taxon>
        <taxon>Vertebrata</taxon>
        <taxon>Euteleostomi</taxon>
        <taxon>Actinopterygii</taxon>
        <taxon>Neopterygii</taxon>
        <taxon>Teleostei</taxon>
        <taxon>Anguilliformes</taxon>
        <taxon>Anguillidae</taxon>
        <taxon>Anguilla</taxon>
    </lineage>
</organism>
<reference evidence="1" key="1">
    <citation type="submission" date="2014-11" db="EMBL/GenBank/DDBJ databases">
        <authorList>
            <person name="Amaro Gonzalez C."/>
        </authorList>
    </citation>
    <scope>NUCLEOTIDE SEQUENCE</scope>
</reference>